<dbReference type="InterPro" id="IPR001029">
    <property type="entry name" value="Flagellin_N"/>
</dbReference>
<keyword evidence="4" id="KW-1185">Reference proteome</keyword>
<accession>A0ABS3AQR5</accession>
<keyword evidence="3" id="KW-0966">Cell projection</keyword>
<dbReference type="InterPro" id="IPR001492">
    <property type="entry name" value="Flagellin"/>
</dbReference>
<dbReference type="Proteomes" id="UP000722121">
    <property type="component" value="Unassembled WGS sequence"/>
</dbReference>
<protein>
    <submittedName>
        <fullName evidence="3">Flagellar hook-associated protein FlgL</fullName>
    </submittedName>
</protein>
<dbReference type="PANTHER" id="PTHR42792:SF1">
    <property type="entry name" value="FLAGELLAR HOOK-ASSOCIATED PROTEIN 3"/>
    <property type="match status" value="1"/>
</dbReference>
<dbReference type="SUPFAM" id="SSF64518">
    <property type="entry name" value="Phase 1 flagellin"/>
    <property type="match status" value="1"/>
</dbReference>
<keyword evidence="1" id="KW-0175">Coiled coil</keyword>
<sequence>MGNIGRIGNNQLMNIILRNISSQLARQGELFDQISSNKRILKPSDDPVGTAQVMGFKDQLNRNEEFENVAIAGDVWTNLTSASLDDAISTWQRVNEIAISAADGTKNAQDLTAMAEELEQLLQHLVQTGNSTSGGRYLFAGNRTDTPAFQVKSDPNTGRISGVFYQGDSEVRRLQTRETNTLPLNIVGSNAGRPGASGSFIDTNTGANAFKTIIELRDKLLNNDVIGISNQGGALDDIKKVQNSFISAQVRIGGTQESLALDRERIIKENADIESFLAEIENADTAKLILELNNVQNVYEAALASGGRILQLGLLRYI</sequence>
<evidence type="ECO:0000313" key="4">
    <source>
        <dbReference type="Proteomes" id="UP000722121"/>
    </source>
</evidence>
<gene>
    <name evidence="3" type="primary">flgL</name>
    <name evidence="3" type="ORF">JYU14_01145</name>
</gene>
<dbReference type="EMBL" id="JAFITR010000015">
    <property type="protein sequence ID" value="MBN4066673.1"/>
    <property type="molecule type" value="Genomic_DNA"/>
</dbReference>
<dbReference type="Pfam" id="PF00669">
    <property type="entry name" value="Flagellin_N"/>
    <property type="match status" value="1"/>
</dbReference>
<dbReference type="Gene3D" id="1.20.1330.10">
    <property type="entry name" value="f41 fragment of flagellin, N-terminal domain"/>
    <property type="match status" value="1"/>
</dbReference>
<feature type="domain" description="Flagellin N-terminal" evidence="2">
    <location>
        <begin position="8"/>
        <end position="144"/>
    </location>
</feature>
<feature type="coiled-coil region" evidence="1">
    <location>
        <begin position="101"/>
        <end position="128"/>
    </location>
</feature>
<dbReference type="PANTHER" id="PTHR42792">
    <property type="entry name" value="FLAGELLIN"/>
    <property type="match status" value="1"/>
</dbReference>
<reference evidence="3 4" key="1">
    <citation type="submission" date="2021-02" db="EMBL/GenBank/DDBJ databases">
        <title>Activity-based single-cell genomes from oceanic crustal fluid captures similar information to metagenomic and metatranscriptomic surveys with orders of magnitude less sampling.</title>
        <authorList>
            <person name="D'Angelo T.S."/>
            <person name="Orcutt B.N."/>
        </authorList>
    </citation>
    <scope>NUCLEOTIDE SEQUENCE [LARGE SCALE GENOMIC DNA]</scope>
    <source>
        <strain evidence="3">AH-315-G07</strain>
    </source>
</reference>
<evidence type="ECO:0000313" key="3">
    <source>
        <dbReference type="EMBL" id="MBN4066673.1"/>
    </source>
</evidence>
<name>A0ABS3AQR5_9BACT</name>
<evidence type="ECO:0000259" key="2">
    <source>
        <dbReference type="Pfam" id="PF00669"/>
    </source>
</evidence>
<organism evidence="3 4">
    <name type="scientific">Simkania negevensis</name>
    <dbReference type="NCBI Taxonomy" id="83561"/>
    <lineage>
        <taxon>Bacteria</taxon>
        <taxon>Pseudomonadati</taxon>
        <taxon>Chlamydiota</taxon>
        <taxon>Chlamydiia</taxon>
        <taxon>Parachlamydiales</taxon>
        <taxon>Simkaniaceae</taxon>
        <taxon>Simkania</taxon>
    </lineage>
</organism>
<keyword evidence="3" id="KW-0969">Cilium</keyword>
<comment type="caution">
    <text evidence="3">The sequence shown here is derived from an EMBL/GenBank/DDBJ whole genome shotgun (WGS) entry which is preliminary data.</text>
</comment>
<dbReference type="NCBIfam" id="TIGR02550">
    <property type="entry name" value="flagell_flgL"/>
    <property type="match status" value="1"/>
</dbReference>
<proteinExistence type="predicted"/>
<evidence type="ECO:0000256" key="1">
    <source>
        <dbReference type="SAM" id="Coils"/>
    </source>
</evidence>
<keyword evidence="3" id="KW-0282">Flagellum</keyword>
<dbReference type="InterPro" id="IPR013384">
    <property type="entry name" value="Flagell_FlgL"/>
</dbReference>